<keyword evidence="2" id="KW-1185">Reference proteome</keyword>
<sequence>MSSDMQSFHEKMSDARSILLHLQELYGEHSQTAQYEISRELFRAKMSEGGEVGEHVLKMISMIERLEALDFSMDYNLQVNLILQSLPDSFSQFIVNFNMNNIECTLMGLLNKLVSTQSQMKTKGKDVVALTISTPRPLKPKKKNMAKKQYALAPKAVGGVGKNKGKASTVRASESSKQGGKCFHGGEANHWKRDCP</sequence>
<feature type="region of interest" description="Disordered" evidence="1">
    <location>
        <begin position="159"/>
        <end position="196"/>
    </location>
</feature>
<accession>A0AB40AUW1</accession>
<proteinExistence type="predicted"/>
<feature type="compositionally biased region" description="Basic and acidic residues" evidence="1">
    <location>
        <begin position="187"/>
        <end position="196"/>
    </location>
</feature>
<dbReference type="GeneID" id="120254817"/>
<reference evidence="3" key="1">
    <citation type="submission" date="2025-08" db="UniProtKB">
        <authorList>
            <consortium name="RefSeq"/>
        </authorList>
    </citation>
    <scope>IDENTIFICATION</scope>
</reference>
<gene>
    <name evidence="3" type="primary">LOC120254817</name>
</gene>
<organism evidence="2 3">
    <name type="scientific">Dioscorea cayennensis subsp. rotundata</name>
    <name type="common">White Guinea yam</name>
    <name type="synonym">Dioscorea rotundata</name>
    <dbReference type="NCBI Taxonomy" id="55577"/>
    <lineage>
        <taxon>Eukaryota</taxon>
        <taxon>Viridiplantae</taxon>
        <taxon>Streptophyta</taxon>
        <taxon>Embryophyta</taxon>
        <taxon>Tracheophyta</taxon>
        <taxon>Spermatophyta</taxon>
        <taxon>Magnoliopsida</taxon>
        <taxon>Liliopsida</taxon>
        <taxon>Dioscoreales</taxon>
        <taxon>Dioscoreaceae</taxon>
        <taxon>Dioscorea</taxon>
    </lineage>
</organism>
<evidence type="ECO:0000313" key="2">
    <source>
        <dbReference type="Proteomes" id="UP001515500"/>
    </source>
</evidence>
<protein>
    <submittedName>
        <fullName evidence="3">Uncharacterized protein LOC120254817</fullName>
    </submittedName>
</protein>
<name>A0AB40AUW1_DIOCR</name>
<evidence type="ECO:0000313" key="3">
    <source>
        <dbReference type="RefSeq" id="XP_039118778.1"/>
    </source>
</evidence>
<evidence type="ECO:0000256" key="1">
    <source>
        <dbReference type="SAM" id="MobiDB-lite"/>
    </source>
</evidence>
<dbReference type="Pfam" id="PF14223">
    <property type="entry name" value="Retrotran_gag_2"/>
    <property type="match status" value="1"/>
</dbReference>
<dbReference type="RefSeq" id="XP_039118778.1">
    <property type="nucleotide sequence ID" value="XM_039262844.1"/>
</dbReference>
<dbReference type="AlphaFoldDB" id="A0AB40AUW1"/>
<dbReference type="Proteomes" id="UP001515500">
    <property type="component" value="Unplaced"/>
</dbReference>